<evidence type="ECO:0000313" key="3">
    <source>
        <dbReference type="EMBL" id="VYS82093.1"/>
    </source>
</evidence>
<protein>
    <recommendedName>
        <fullName evidence="4">Gram-positive cocci surface proteins LPxTG domain-containing protein</fullName>
    </recommendedName>
</protein>
<gene>
    <name evidence="3" type="ORF">AOLFYP35_00432</name>
</gene>
<feature type="signal peptide" evidence="2">
    <location>
        <begin position="1"/>
        <end position="22"/>
    </location>
</feature>
<feature type="chain" id="PRO_5026661069" description="Gram-positive cocci surface proteins LPxTG domain-containing protein" evidence="2">
    <location>
        <begin position="23"/>
        <end position="83"/>
    </location>
</feature>
<proteinExistence type="predicted"/>
<dbReference type="AlphaFoldDB" id="A0A6N2RL88"/>
<feature type="region of interest" description="Disordered" evidence="1">
    <location>
        <begin position="28"/>
        <end position="47"/>
    </location>
</feature>
<evidence type="ECO:0000256" key="2">
    <source>
        <dbReference type="SAM" id="SignalP"/>
    </source>
</evidence>
<name>A0A6N2RL88_9ACTO</name>
<accession>A0A6N2RL88</accession>
<evidence type="ECO:0000256" key="1">
    <source>
        <dbReference type="SAM" id="MobiDB-lite"/>
    </source>
</evidence>
<dbReference type="EMBL" id="CACRSM010000002">
    <property type="protein sequence ID" value="VYS82093.1"/>
    <property type="molecule type" value="Genomic_DNA"/>
</dbReference>
<evidence type="ECO:0008006" key="4">
    <source>
        <dbReference type="Google" id="ProtNLM"/>
    </source>
</evidence>
<keyword evidence="2" id="KW-0732">Signal</keyword>
<sequence length="83" mass="8696">MRIKLTRAAIALLFVATTPILAQQSTQATEIAGPATPNPTEPTIHSPKRSELAKTGFESEVLIAATLVATAGAATFTARKHRA</sequence>
<organism evidence="3">
    <name type="scientific">Schaalia odontolytica</name>
    <dbReference type="NCBI Taxonomy" id="1660"/>
    <lineage>
        <taxon>Bacteria</taxon>
        <taxon>Bacillati</taxon>
        <taxon>Actinomycetota</taxon>
        <taxon>Actinomycetes</taxon>
        <taxon>Actinomycetales</taxon>
        <taxon>Actinomycetaceae</taxon>
        <taxon>Schaalia</taxon>
    </lineage>
</organism>
<reference evidence="3" key="1">
    <citation type="submission" date="2019-11" db="EMBL/GenBank/DDBJ databases">
        <authorList>
            <person name="Feng L."/>
        </authorList>
    </citation>
    <scope>NUCLEOTIDE SEQUENCE</scope>
    <source>
        <strain evidence="3">AodontolyticusLFYP35</strain>
    </source>
</reference>